<comment type="caution">
    <text evidence="11">The sequence shown here is derived from an EMBL/GenBank/DDBJ whole genome shotgun (WGS) entry which is preliminary data.</text>
</comment>
<evidence type="ECO:0000256" key="7">
    <source>
        <dbReference type="ARBA" id="ARBA00022840"/>
    </source>
</evidence>
<evidence type="ECO:0000313" key="12">
    <source>
        <dbReference type="Proteomes" id="UP001501116"/>
    </source>
</evidence>
<evidence type="ECO:0000256" key="4">
    <source>
        <dbReference type="ARBA" id="ARBA00022679"/>
    </source>
</evidence>
<dbReference type="InterPro" id="IPR050482">
    <property type="entry name" value="Sensor_HK_TwoCompSys"/>
</dbReference>
<evidence type="ECO:0000256" key="3">
    <source>
        <dbReference type="ARBA" id="ARBA00022553"/>
    </source>
</evidence>
<dbReference type="EC" id="2.7.13.3" evidence="2"/>
<dbReference type="Gene3D" id="3.30.565.10">
    <property type="entry name" value="Histidine kinase-like ATPase, C-terminal domain"/>
    <property type="match status" value="1"/>
</dbReference>
<dbReference type="PANTHER" id="PTHR24421:SF10">
    <property type="entry name" value="NITRATE_NITRITE SENSOR PROTEIN NARQ"/>
    <property type="match status" value="1"/>
</dbReference>
<reference evidence="11 12" key="1">
    <citation type="journal article" date="2019" name="Int. J. Syst. Evol. Microbiol.">
        <title>The Global Catalogue of Microorganisms (GCM) 10K type strain sequencing project: providing services to taxonomists for standard genome sequencing and annotation.</title>
        <authorList>
            <consortium name="The Broad Institute Genomics Platform"/>
            <consortium name="The Broad Institute Genome Sequencing Center for Infectious Disease"/>
            <person name="Wu L."/>
            <person name="Ma J."/>
        </authorList>
    </citation>
    <scope>NUCLEOTIDE SEQUENCE [LARGE SCALE GENOMIC DNA]</scope>
    <source>
        <strain evidence="11 12">JCM 14545</strain>
    </source>
</reference>
<name>A0ABN2QXL2_9PSEU</name>
<keyword evidence="3" id="KW-0597">Phosphoprotein</keyword>
<feature type="domain" description="Signal transduction histidine kinase subgroup 3 dimerisation and phosphoacceptor" evidence="10">
    <location>
        <begin position="175"/>
        <end position="239"/>
    </location>
</feature>
<keyword evidence="6" id="KW-0418">Kinase</keyword>
<keyword evidence="9" id="KW-0472">Membrane</keyword>
<gene>
    <name evidence="11" type="ORF">GCM10009754_33160</name>
</gene>
<keyword evidence="4" id="KW-0808">Transferase</keyword>
<dbReference type="PANTHER" id="PTHR24421">
    <property type="entry name" value="NITRATE/NITRITE SENSOR PROTEIN NARX-RELATED"/>
    <property type="match status" value="1"/>
</dbReference>
<feature type="transmembrane region" description="Helical" evidence="9">
    <location>
        <begin position="388"/>
        <end position="409"/>
    </location>
</feature>
<keyword evidence="12" id="KW-1185">Reference proteome</keyword>
<accession>A0ABN2QXL2</accession>
<sequence length="488" mass="50582">MGRVRMLFVVAAVPVLWAAVVSGPGRFSVAETAFALAVLLVVAFTVSRSPATALAVGIAGWVVTYTAHAQADSAIGMGAPALGLAAVAFFAGRGAASGRDGVVVLVLGTSAAVAVPLAVLGALDSALSSGAGVAVLAVVPWTAGRYRRRYEQLVRGGWERAEQLEREAEQTEARERARLASEMHDLLGHELALAALRIGALEVDTGLSPEHRDAAKGARAAVTSAAERVADVVRLLRTEHEAPVQPVAVVVDGARASGLAVALVEEGEHQSHPIIARTIHRVLAEALTNAVKHAPGSEVSVLVTHGDDGTDLRIATAGVTGGDGPGGGHGLVGLAERVGLIGGRFEAGKTDEGFVVEAFVPAEPEAPTSTGAYRTRMRQDVRRSAKRAIAVAVGVAAAVVAAVAGYRVFDAASSVLDPAEFDRLAIGQDEASVARVLPGRTRVAPADPACRYYSTHANPFDERHGDLFRLCFRDGVLTGKDLLVHRSR</sequence>
<dbReference type="Gene3D" id="1.20.5.1930">
    <property type="match status" value="1"/>
</dbReference>
<keyword evidence="5" id="KW-0547">Nucleotide-binding</keyword>
<keyword evidence="7" id="KW-0067">ATP-binding</keyword>
<evidence type="ECO:0000256" key="2">
    <source>
        <dbReference type="ARBA" id="ARBA00012438"/>
    </source>
</evidence>
<feature type="transmembrane region" description="Helical" evidence="9">
    <location>
        <begin position="102"/>
        <end position="120"/>
    </location>
</feature>
<evidence type="ECO:0000313" key="11">
    <source>
        <dbReference type="EMBL" id="GAA1959999.1"/>
    </source>
</evidence>
<dbReference type="InterPro" id="IPR036890">
    <property type="entry name" value="HATPase_C_sf"/>
</dbReference>
<feature type="transmembrane region" description="Helical" evidence="9">
    <location>
        <begin position="51"/>
        <end position="68"/>
    </location>
</feature>
<keyword evidence="9" id="KW-1133">Transmembrane helix</keyword>
<evidence type="ECO:0000256" key="5">
    <source>
        <dbReference type="ARBA" id="ARBA00022741"/>
    </source>
</evidence>
<evidence type="ECO:0000256" key="8">
    <source>
        <dbReference type="ARBA" id="ARBA00023012"/>
    </source>
</evidence>
<feature type="transmembrane region" description="Helical" evidence="9">
    <location>
        <begin position="28"/>
        <end position="46"/>
    </location>
</feature>
<feature type="transmembrane region" description="Helical" evidence="9">
    <location>
        <begin position="74"/>
        <end position="90"/>
    </location>
</feature>
<evidence type="ECO:0000256" key="9">
    <source>
        <dbReference type="SAM" id="Phobius"/>
    </source>
</evidence>
<dbReference type="Pfam" id="PF07730">
    <property type="entry name" value="HisKA_3"/>
    <property type="match status" value="1"/>
</dbReference>
<organism evidence="11 12">
    <name type="scientific">Amycolatopsis minnesotensis</name>
    <dbReference type="NCBI Taxonomy" id="337894"/>
    <lineage>
        <taxon>Bacteria</taxon>
        <taxon>Bacillati</taxon>
        <taxon>Actinomycetota</taxon>
        <taxon>Actinomycetes</taxon>
        <taxon>Pseudonocardiales</taxon>
        <taxon>Pseudonocardiaceae</taxon>
        <taxon>Amycolatopsis</taxon>
    </lineage>
</organism>
<dbReference type="InterPro" id="IPR011712">
    <property type="entry name" value="Sig_transdc_His_kin_sub3_dim/P"/>
</dbReference>
<keyword evidence="9" id="KW-0812">Transmembrane</keyword>
<keyword evidence="8" id="KW-0902">Two-component regulatory system</keyword>
<evidence type="ECO:0000256" key="6">
    <source>
        <dbReference type="ARBA" id="ARBA00022777"/>
    </source>
</evidence>
<dbReference type="SUPFAM" id="SSF55874">
    <property type="entry name" value="ATPase domain of HSP90 chaperone/DNA topoisomerase II/histidine kinase"/>
    <property type="match status" value="1"/>
</dbReference>
<protein>
    <recommendedName>
        <fullName evidence="2">histidine kinase</fullName>
        <ecNumber evidence="2">2.7.13.3</ecNumber>
    </recommendedName>
</protein>
<dbReference type="Proteomes" id="UP001501116">
    <property type="component" value="Unassembled WGS sequence"/>
</dbReference>
<feature type="transmembrane region" description="Helical" evidence="9">
    <location>
        <begin position="126"/>
        <end position="143"/>
    </location>
</feature>
<dbReference type="EMBL" id="BAAANN010000012">
    <property type="protein sequence ID" value="GAA1959999.1"/>
    <property type="molecule type" value="Genomic_DNA"/>
</dbReference>
<evidence type="ECO:0000259" key="10">
    <source>
        <dbReference type="Pfam" id="PF07730"/>
    </source>
</evidence>
<comment type="catalytic activity">
    <reaction evidence="1">
        <text>ATP + protein L-histidine = ADP + protein N-phospho-L-histidine.</text>
        <dbReference type="EC" id="2.7.13.3"/>
    </reaction>
</comment>
<evidence type="ECO:0000256" key="1">
    <source>
        <dbReference type="ARBA" id="ARBA00000085"/>
    </source>
</evidence>
<proteinExistence type="predicted"/>